<dbReference type="GO" id="GO:0038166">
    <property type="term" value="P:angiotensin-activated signaling pathway"/>
    <property type="evidence" value="ECO:0007669"/>
    <property type="project" value="InterPro"/>
</dbReference>
<feature type="region of interest" description="Disordered" evidence="5">
    <location>
        <begin position="204"/>
        <end position="224"/>
    </location>
</feature>
<feature type="transmembrane region" description="Helical" evidence="6">
    <location>
        <begin position="87"/>
        <end position="106"/>
    </location>
</feature>
<proteinExistence type="predicted"/>
<evidence type="ECO:0000313" key="7">
    <source>
        <dbReference type="EMBL" id="KAF7492665.1"/>
    </source>
</evidence>
<dbReference type="InterPro" id="IPR009436">
    <property type="entry name" value="AGTRAP"/>
</dbReference>
<comment type="subcellular location">
    <subcellularLocation>
        <location evidence="1">Membrane</location>
        <topology evidence="1">Multi-pass membrane protein</topology>
    </subcellularLocation>
</comment>
<evidence type="ECO:0000256" key="2">
    <source>
        <dbReference type="ARBA" id="ARBA00022692"/>
    </source>
</evidence>
<feature type="transmembrane region" description="Helical" evidence="6">
    <location>
        <begin position="63"/>
        <end position="81"/>
    </location>
</feature>
<name>A0A834RA52_SARSC</name>
<reference evidence="9" key="1">
    <citation type="journal article" date="2020" name="PLoS Negl. Trop. Dis.">
        <title>High-quality nuclear genome for Sarcoptes scabiei-A critical resource for a neglected parasite.</title>
        <authorList>
            <person name="Korhonen P.K."/>
            <person name="Gasser R.B."/>
            <person name="Ma G."/>
            <person name="Wang T."/>
            <person name="Stroehlein A.J."/>
            <person name="Young N.D."/>
            <person name="Ang C.S."/>
            <person name="Fernando D.D."/>
            <person name="Lu H.C."/>
            <person name="Taylor S."/>
            <person name="Reynolds S.L."/>
            <person name="Mofiz E."/>
            <person name="Najaraj S.H."/>
            <person name="Gowda H."/>
            <person name="Madugundu A."/>
            <person name="Renuse S."/>
            <person name="Holt D."/>
            <person name="Pandey A."/>
            <person name="Papenfuss A.T."/>
            <person name="Fischer K."/>
        </authorList>
    </citation>
    <scope>NUCLEOTIDE SEQUENCE [LARGE SCALE GENOMIC DNA]</scope>
</reference>
<evidence type="ECO:0000256" key="3">
    <source>
        <dbReference type="ARBA" id="ARBA00022989"/>
    </source>
</evidence>
<keyword evidence="3 6" id="KW-1133">Transmembrane helix</keyword>
<evidence type="ECO:0000256" key="1">
    <source>
        <dbReference type="ARBA" id="ARBA00004141"/>
    </source>
</evidence>
<dbReference type="SMART" id="SM00805">
    <property type="entry name" value="AGTRAP"/>
    <property type="match status" value="1"/>
</dbReference>
<protein>
    <submittedName>
        <fullName evidence="7 8">Uncharacterized protein</fullName>
    </submittedName>
</protein>
<keyword evidence="2 6" id="KW-0812">Transmembrane</keyword>
<reference evidence="8" key="3">
    <citation type="submission" date="2022-06" db="UniProtKB">
        <authorList>
            <consortium name="EnsemblMetazoa"/>
        </authorList>
    </citation>
    <scope>IDENTIFICATION</scope>
</reference>
<dbReference type="AlphaFoldDB" id="A0A834RA52"/>
<evidence type="ECO:0000313" key="8">
    <source>
        <dbReference type="EnsemblMetazoa" id="KAF7492665.1"/>
    </source>
</evidence>
<evidence type="ECO:0000313" key="9">
    <source>
        <dbReference type="Proteomes" id="UP000070412"/>
    </source>
</evidence>
<dbReference type="Pfam" id="PF06396">
    <property type="entry name" value="AGTRAP"/>
    <property type="match status" value="1"/>
</dbReference>
<feature type="transmembrane region" description="Helical" evidence="6">
    <location>
        <begin position="118"/>
        <end position="140"/>
    </location>
</feature>
<sequence>MAFSAISDDRFSFSLNRGILQVFSPIMDPFTAFNQSPLKGTFFIHFVLITSSMLTLNWLPEIFFFYNLFFFLSIFWALHSLDDPNPLQLASILNLLAVLFDIVAITSNYNDNHYRHGFAFSIFLLIVNTLARPFTSFFLLKIYGDREMNQTIYGGDPNRRFDRTTGMVNPIHEQFHSNRSNNGYQNLDHNEPIIMVPGNTVSTTPYKPYDSAPEQTSNTNDQRK</sequence>
<reference evidence="7" key="2">
    <citation type="submission" date="2020-01" db="EMBL/GenBank/DDBJ databases">
        <authorList>
            <person name="Korhonen P.K.K."/>
            <person name="Guangxu M.G."/>
            <person name="Wang T.W."/>
            <person name="Stroehlein A.J.S."/>
            <person name="Young N.D."/>
            <person name="Ang C.-S.A."/>
            <person name="Fernando D.W.F."/>
            <person name="Lu H.L."/>
            <person name="Taylor S.T."/>
            <person name="Ehtesham M.E.M."/>
            <person name="Najaraj S.H.N."/>
            <person name="Harsha G.H.G."/>
            <person name="Madugundu A.M."/>
            <person name="Renuse S.R."/>
            <person name="Holt D.H."/>
            <person name="Pandey A.P."/>
            <person name="Papenfuss A.P."/>
            <person name="Gasser R.B.G."/>
            <person name="Fischer K.F."/>
        </authorList>
    </citation>
    <scope>NUCLEOTIDE SEQUENCE</scope>
    <source>
        <strain evidence="7">SSS_KF_BRIS2020</strain>
    </source>
</reference>
<accession>A0A834RA52</accession>
<gene>
    <name evidence="7" type="ORF">SSS_8341</name>
</gene>
<dbReference type="PANTHER" id="PTHR16521:SF3">
    <property type="entry name" value="TYPE-1 ANGIOTENSIN II RECEPTOR-ASSOCIATED PROTEIN"/>
    <property type="match status" value="1"/>
</dbReference>
<dbReference type="Proteomes" id="UP000070412">
    <property type="component" value="Unassembled WGS sequence"/>
</dbReference>
<evidence type="ECO:0000256" key="4">
    <source>
        <dbReference type="ARBA" id="ARBA00023136"/>
    </source>
</evidence>
<keyword evidence="9" id="KW-1185">Reference proteome</keyword>
<dbReference type="PANTHER" id="PTHR16521">
    <property type="entry name" value="TYPE-1 ANGIOTENSIN II RECEPTOR-ASSOCIATED PROTEIN"/>
    <property type="match status" value="1"/>
</dbReference>
<dbReference type="EMBL" id="WVUK01000056">
    <property type="protein sequence ID" value="KAF7492665.1"/>
    <property type="molecule type" value="Genomic_DNA"/>
</dbReference>
<evidence type="ECO:0000256" key="5">
    <source>
        <dbReference type="SAM" id="MobiDB-lite"/>
    </source>
</evidence>
<organism evidence="7">
    <name type="scientific">Sarcoptes scabiei</name>
    <name type="common">Itch mite</name>
    <name type="synonym">Acarus scabiei</name>
    <dbReference type="NCBI Taxonomy" id="52283"/>
    <lineage>
        <taxon>Eukaryota</taxon>
        <taxon>Metazoa</taxon>
        <taxon>Ecdysozoa</taxon>
        <taxon>Arthropoda</taxon>
        <taxon>Chelicerata</taxon>
        <taxon>Arachnida</taxon>
        <taxon>Acari</taxon>
        <taxon>Acariformes</taxon>
        <taxon>Sarcoptiformes</taxon>
        <taxon>Astigmata</taxon>
        <taxon>Psoroptidia</taxon>
        <taxon>Sarcoptoidea</taxon>
        <taxon>Sarcoptidae</taxon>
        <taxon>Sarcoptinae</taxon>
        <taxon>Sarcoptes</taxon>
    </lineage>
</organism>
<dbReference type="GO" id="GO:0005886">
    <property type="term" value="C:plasma membrane"/>
    <property type="evidence" value="ECO:0007669"/>
    <property type="project" value="TreeGrafter"/>
</dbReference>
<evidence type="ECO:0000256" key="6">
    <source>
        <dbReference type="SAM" id="Phobius"/>
    </source>
</evidence>
<dbReference type="EnsemblMetazoa" id="SSS_8341s_mrna">
    <property type="protein sequence ID" value="KAF7492665.1"/>
    <property type="gene ID" value="SSS_8341"/>
</dbReference>
<feature type="compositionally biased region" description="Polar residues" evidence="5">
    <location>
        <begin position="213"/>
        <end position="224"/>
    </location>
</feature>
<keyword evidence="4 6" id="KW-0472">Membrane</keyword>
<dbReference type="OrthoDB" id="8191171at2759"/>